<organism evidence="1 2">
    <name type="scientific">Ancylostoma caninum</name>
    <name type="common">Dog hookworm</name>
    <dbReference type="NCBI Taxonomy" id="29170"/>
    <lineage>
        <taxon>Eukaryota</taxon>
        <taxon>Metazoa</taxon>
        <taxon>Ecdysozoa</taxon>
        <taxon>Nematoda</taxon>
        <taxon>Chromadorea</taxon>
        <taxon>Rhabditida</taxon>
        <taxon>Rhabditina</taxon>
        <taxon>Rhabditomorpha</taxon>
        <taxon>Strongyloidea</taxon>
        <taxon>Ancylostomatidae</taxon>
        <taxon>Ancylostomatinae</taxon>
        <taxon>Ancylostoma</taxon>
    </lineage>
</organism>
<proteinExistence type="predicted"/>
<sequence>MFTQIFDYLKDSKRILLNIDYVMAADESELSKSGNSTDKILDLLPILAANTNATNFNYLTGENLAFTSRIADCTSDIRYGLADLGDKFEEHLNDSGKFSGHNSIFLTLPGTCMEQRSHPVEQRVIFAMYRNHKLFKGRKGYRVYSSMPVCSEGTIYEHS</sequence>
<dbReference type="OrthoDB" id="5870749at2759"/>
<gene>
    <name evidence="1" type="ORF">ANCCAN_04608</name>
</gene>
<dbReference type="EMBL" id="JOJR01000035">
    <property type="protein sequence ID" value="RCN49357.1"/>
    <property type="molecule type" value="Genomic_DNA"/>
</dbReference>
<evidence type="ECO:0000313" key="2">
    <source>
        <dbReference type="Proteomes" id="UP000252519"/>
    </source>
</evidence>
<name>A0A368H290_ANCCA</name>
<dbReference type="Proteomes" id="UP000252519">
    <property type="component" value="Unassembled WGS sequence"/>
</dbReference>
<protein>
    <submittedName>
        <fullName evidence="1">Uncharacterized protein</fullName>
    </submittedName>
</protein>
<comment type="caution">
    <text evidence="1">The sequence shown here is derived from an EMBL/GenBank/DDBJ whole genome shotgun (WGS) entry which is preliminary data.</text>
</comment>
<evidence type="ECO:0000313" key="1">
    <source>
        <dbReference type="EMBL" id="RCN49357.1"/>
    </source>
</evidence>
<keyword evidence="2" id="KW-1185">Reference proteome</keyword>
<dbReference type="STRING" id="29170.A0A368H290"/>
<accession>A0A368H290</accession>
<dbReference type="AlphaFoldDB" id="A0A368H290"/>
<reference evidence="1 2" key="1">
    <citation type="submission" date="2014-10" db="EMBL/GenBank/DDBJ databases">
        <title>Draft genome of the hookworm Ancylostoma caninum.</title>
        <authorList>
            <person name="Mitreva M."/>
        </authorList>
    </citation>
    <scope>NUCLEOTIDE SEQUENCE [LARGE SCALE GENOMIC DNA]</scope>
    <source>
        <strain evidence="1 2">Baltimore</strain>
    </source>
</reference>